<dbReference type="InterPro" id="IPR036736">
    <property type="entry name" value="ACP-like_sf"/>
</dbReference>
<keyword evidence="2" id="KW-0597">Phosphoprotein</keyword>
<dbReference type="InterPro" id="IPR042099">
    <property type="entry name" value="ANL_N_sf"/>
</dbReference>
<dbReference type="SMART" id="SM00823">
    <property type="entry name" value="PKS_PP"/>
    <property type="match status" value="1"/>
</dbReference>
<dbReference type="PROSITE" id="PS50075">
    <property type="entry name" value="CARRIER"/>
    <property type="match status" value="1"/>
</dbReference>
<dbReference type="SUPFAM" id="SSF56801">
    <property type="entry name" value="Acetyl-CoA synthetase-like"/>
    <property type="match status" value="1"/>
</dbReference>
<dbReference type="GO" id="GO:0031177">
    <property type="term" value="F:phosphopantetheine binding"/>
    <property type="evidence" value="ECO:0007669"/>
    <property type="project" value="InterPro"/>
</dbReference>
<dbReference type="PROSITE" id="PS00455">
    <property type="entry name" value="AMP_BINDING"/>
    <property type="match status" value="1"/>
</dbReference>
<evidence type="ECO:0000256" key="2">
    <source>
        <dbReference type="ARBA" id="ARBA00022553"/>
    </source>
</evidence>
<evidence type="ECO:0000313" key="6">
    <source>
        <dbReference type="Proteomes" id="UP000664521"/>
    </source>
</evidence>
<dbReference type="OrthoDB" id="10253869at2759"/>
<evidence type="ECO:0000256" key="3">
    <source>
        <dbReference type="SAM" id="MobiDB-lite"/>
    </source>
</evidence>
<feature type="domain" description="Carrier" evidence="4">
    <location>
        <begin position="592"/>
        <end position="671"/>
    </location>
</feature>
<accession>A0A8H3FWW0</accession>
<dbReference type="PANTHER" id="PTHR24096:SF267">
    <property type="entry name" value="MALONATE--COA LIGASE ACSF3, MITOCHONDRIAL"/>
    <property type="match status" value="1"/>
</dbReference>
<dbReference type="InterPro" id="IPR001031">
    <property type="entry name" value="Thioesterase"/>
</dbReference>
<dbReference type="Gene3D" id="3.30.300.30">
    <property type="match status" value="1"/>
</dbReference>
<dbReference type="InterPro" id="IPR009081">
    <property type="entry name" value="PP-bd_ACP"/>
</dbReference>
<name>A0A8H3FWW0_9LECA</name>
<organism evidence="5 6">
    <name type="scientific">Heterodermia speciosa</name>
    <dbReference type="NCBI Taxonomy" id="116794"/>
    <lineage>
        <taxon>Eukaryota</taxon>
        <taxon>Fungi</taxon>
        <taxon>Dikarya</taxon>
        <taxon>Ascomycota</taxon>
        <taxon>Pezizomycotina</taxon>
        <taxon>Lecanoromycetes</taxon>
        <taxon>OSLEUM clade</taxon>
        <taxon>Lecanoromycetidae</taxon>
        <taxon>Caliciales</taxon>
        <taxon>Physciaceae</taxon>
        <taxon>Heterodermia</taxon>
    </lineage>
</organism>
<evidence type="ECO:0000259" key="4">
    <source>
        <dbReference type="PROSITE" id="PS50075"/>
    </source>
</evidence>
<dbReference type="SUPFAM" id="SSF53474">
    <property type="entry name" value="alpha/beta-Hydrolases"/>
    <property type="match status" value="1"/>
</dbReference>
<dbReference type="Proteomes" id="UP000664521">
    <property type="component" value="Unassembled WGS sequence"/>
</dbReference>
<proteinExistence type="predicted"/>
<protein>
    <recommendedName>
        <fullName evidence="4">Carrier domain-containing protein</fullName>
    </recommendedName>
</protein>
<gene>
    <name evidence="5" type="ORF">HETSPECPRED_008359</name>
</gene>
<dbReference type="InterPro" id="IPR029058">
    <property type="entry name" value="AB_hydrolase_fold"/>
</dbReference>
<dbReference type="InterPro" id="IPR020806">
    <property type="entry name" value="PKS_PP-bd"/>
</dbReference>
<evidence type="ECO:0000256" key="1">
    <source>
        <dbReference type="ARBA" id="ARBA00022450"/>
    </source>
</evidence>
<keyword evidence="6" id="KW-1185">Reference proteome</keyword>
<dbReference type="Gene3D" id="3.40.50.12780">
    <property type="entry name" value="N-terminal domain of ligase-like"/>
    <property type="match status" value="1"/>
</dbReference>
<comment type="caution">
    <text evidence="5">The sequence shown here is derived from an EMBL/GenBank/DDBJ whole genome shotgun (WGS) entry which is preliminary data.</text>
</comment>
<dbReference type="Gene3D" id="1.10.1200.10">
    <property type="entry name" value="ACP-like"/>
    <property type="match status" value="1"/>
</dbReference>
<keyword evidence="1" id="KW-0596">Phosphopantetheine</keyword>
<dbReference type="Pfam" id="PF00550">
    <property type="entry name" value="PP-binding"/>
    <property type="match status" value="1"/>
</dbReference>
<dbReference type="InterPro" id="IPR020845">
    <property type="entry name" value="AMP-binding_CS"/>
</dbReference>
<dbReference type="EMBL" id="CAJPDS010000063">
    <property type="protein sequence ID" value="CAF9932433.1"/>
    <property type="molecule type" value="Genomic_DNA"/>
</dbReference>
<dbReference type="InterPro" id="IPR045851">
    <property type="entry name" value="AMP-bd_C_sf"/>
</dbReference>
<dbReference type="Pfam" id="PF00501">
    <property type="entry name" value="AMP-binding"/>
    <property type="match status" value="1"/>
</dbReference>
<dbReference type="GO" id="GO:0006633">
    <property type="term" value="P:fatty acid biosynthetic process"/>
    <property type="evidence" value="ECO:0007669"/>
    <property type="project" value="TreeGrafter"/>
</dbReference>
<dbReference type="AlphaFoldDB" id="A0A8H3FWW0"/>
<dbReference type="GO" id="GO:0031957">
    <property type="term" value="F:very long-chain fatty acid-CoA ligase activity"/>
    <property type="evidence" value="ECO:0007669"/>
    <property type="project" value="TreeGrafter"/>
</dbReference>
<dbReference type="SUPFAM" id="SSF47336">
    <property type="entry name" value="ACP-like"/>
    <property type="match status" value="1"/>
</dbReference>
<dbReference type="Gene3D" id="3.40.50.1820">
    <property type="entry name" value="alpha/beta hydrolase"/>
    <property type="match status" value="1"/>
</dbReference>
<dbReference type="PANTHER" id="PTHR24096">
    <property type="entry name" value="LONG-CHAIN-FATTY-ACID--COA LIGASE"/>
    <property type="match status" value="1"/>
</dbReference>
<evidence type="ECO:0000313" key="5">
    <source>
        <dbReference type="EMBL" id="CAF9932433.1"/>
    </source>
</evidence>
<dbReference type="Pfam" id="PF00975">
    <property type="entry name" value="Thioesterase"/>
    <property type="match status" value="1"/>
</dbReference>
<feature type="region of interest" description="Disordered" evidence="3">
    <location>
        <begin position="1"/>
        <end position="20"/>
    </location>
</feature>
<sequence length="952" mass="106316">MKLVEENGSTFRESSQHDKAKPENLYQLLKQAASDPADRGILYYPPGKVDEVAGRTSYRELLRIAQQQAALLPPVQDAGTSIILLHFDNHRDGIEWFWSAVTAGYTPVISTPFTNDLEQRRKHILHLQMLLKSPMILTTERLVPEFLGMRYLHIETVETLRDGSPKVNGFVHHDSTTAGFSAHSEATAVLMLTSGSSGNAKAVCLRHGQLLRSIEGKSKHHGTGRSDAFLNWIGLDHVANLTETHLHAMLHSADQVHIQAADLLLDPRKFLTLISKHRITHSFAPNFFLASLRAALEKPEPFGPSSEPDLSRFRILISGGEANVVETANALTVLLREYKLPAGTEVIRPGFGMTETCAGSIYSKKCPSYDIAHNLEFNSLGTCIPGLNMRITTEEGVAARPNEAGSLELFGDVLFREYYNNPKATEETFTSDGWFITGDRALIDKNGYLCLTGRAKESIIVNGVKYFPHELESALENASIEGLTPSYTVVFPHRPQGSQTEVLCVVYLPNYEPNDTIARIGANDAISRVCVMQSGVKPYRIIPLEAHLLVKSSLGKLSRNKIRAAFEGGTYSTYQKTNDEILTEYRLAQREAPSNSVEARILTFYAELFDLPEEEIGVNTSLFEMGVSSIEIIKLKTKIQVELELEVEIPVITMMTNPTIRGLAAALKRLQEPKKYSPVVTLQANGTKTPLWLVHPGVGEVLVFLNLAKYIVDRPVYALRARGFDEGETYFNDIPEVVATYHNAIKEVQPSGPYAIAGYSYGSMLAFEVTKVLESENDKVQFLGAFNLPPHIKFRMRQLDWVEVILNLSYFLDLIGEDYAHEISPEMHKLSHDEVLDFIISKALPARMTEMALDKQILCNWADLAYRMQAIAQDYDPSGTVASMDVFYAIPLAAVARDKQQWREEHLSKWSDFVATPPKFHEVEGAHYTMISPTHVFTFQKTLRAALHARGL</sequence>
<reference evidence="5" key="1">
    <citation type="submission" date="2021-03" db="EMBL/GenBank/DDBJ databases">
        <authorList>
            <person name="Tagirdzhanova G."/>
        </authorList>
    </citation>
    <scope>NUCLEOTIDE SEQUENCE</scope>
</reference>
<dbReference type="InterPro" id="IPR000873">
    <property type="entry name" value="AMP-dep_synth/lig_dom"/>
</dbReference>